<evidence type="ECO:0000313" key="2">
    <source>
        <dbReference type="EMBL" id="AAR89355.1"/>
    </source>
</evidence>
<sequence length="274" mass="28795">MKFEFNSIGELQEFLEFAGYEKRTRDLLALEMLPLSGDDRARLLDAFGAPPQRAPMTTEDLERAIAGEIPVPDAQLTPEERAQALLAVHKWAEGEVRANAAPQAEPEPPKRKRRTKAEIEADKAAAAASAPVVETPAPSDAQATAATSPLAGANPFDASTSNAPAATAALNEAPAGATSTLNALANAQVETAVLGDGAKSVDPQAFIQLRVAEMGGTFDPREHMKKCVEFIGALGKAKYDEAFTLAGTSRAVASYTPADCAKHIAALEYLQIAG</sequence>
<dbReference type="EMBL" id="AY368235">
    <property type="protein sequence ID" value="AAR89355.1"/>
    <property type="molecule type" value="Genomic_DNA"/>
</dbReference>
<organism evidence="2 3">
    <name type="scientific">Burkholderia phage Bcep43</name>
    <dbReference type="NCBI Taxonomy" id="2883945"/>
    <lineage>
        <taxon>Viruses</taxon>
        <taxon>Duplodnaviria</taxon>
        <taxon>Heunggongvirae</taxon>
        <taxon>Uroviricota</taxon>
        <taxon>Caudoviricetes</taxon>
        <taxon>Naesvirus</taxon>
        <taxon>Naesvirus bcep43</taxon>
    </lineage>
</organism>
<protein>
    <submittedName>
        <fullName evidence="2">Gp64</fullName>
    </submittedName>
</protein>
<feature type="compositionally biased region" description="Low complexity" evidence="1">
    <location>
        <begin position="124"/>
        <end position="139"/>
    </location>
</feature>
<dbReference type="Proteomes" id="UP000001248">
    <property type="component" value="Genome"/>
</dbReference>
<accession>Q6UK87</accession>
<dbReference type="GeneID" id="2716810"/>
<reference evidence="2 3" key="1">
    <citation type="journal article" date="2006" name="J. Bacteriol.">
        <title>Divergence and mosaicism among virulent soil phages of the Burkholderia cepacia complex.</title>
        <authorList>
            <person name="Summer E.J."/>
            <person name="Gonzalez C.F."/>
            <person name="Bomer M."/>
            <person name="Carlile T."/>
            <person name="Embry A."/>
            <person name="Kucherka A.M."/>
            <person name="Lee J."/>
            <person name="Mebane L."/>
            <person name="Morrison W.C."/>
            <person name="Mark L."/>
            <person name="King M.D."/>
            <person name="LiPuma J.J."/>
            <person name="Vidaver A.K."/>
            <person name="Young R."/>
        </authorList>
    </citation>
    <scope>NUCLEOTIDE SEQUENCE</scope>
</reference>
<evidence type="ECO:0000256" key="1">
    <source>
        <dbReference type="SAM" id="MobiDB-lite"/>
    </source>
</evidence>
<proteinExistence type="predicted"/>
<dbReference type="KEGG" id="vg:2716810"/>
<name>Q6UK87_9CAUD</name>
<gene>
    <name evidence="2" type="primary">Bcep43-64</name>
</gene>
<evidence type="ECO:0000313" key="3">
    <source>
        <dbReference type="Proteomes" id="UP000001248"/>
    </source>
</evidence>
<dbReference type="RefSeq" id="NP_958169.1">
    <property type="nucleotide sequence ID" value="NC_005342.2"/>
</dbReference>
<keyword evidence="3" id="KW-1185">Reference proteome</keyword>
<feature type="region of interest" description="Disordered" evidence="1">
    <location>
        <begin position="97"/>
        <end position="144"/>
    </location>
</feature>